<dbReference type="AlphaFoldDB" id="A0AA88DZR2"/>
<feature type="region of interest" description="Disordered" evidence="1">
    <location>
        <begin position="1"/>
        <end position="83"/>
    </location>
</feature>
<evidence type="ECO:0000256" key="1">
    <source>
        <dbReference type="SAM" id="MobiDB-lite"/>
    </source>
</evidence>
<feature type="compositionally biased region" description="Low complexity" evidence="1">
    <location>
        <begin position="37"/>
        <end position="47"/>
    </location>
</feature>
<name>A0AA88DZR2_FICCA</name>
<accession>A0AA88DZR2</accession>
<comment type="caution">
    <text evidence="2">The sequence shown here is derived from an EMBL/GenBank/DDBJ whole genome shotgun (WGS) entry which is preliminary data.</text>
</comment>
<keyword evidence="3" id="KW-1185">Reference proteome</keyword>
<dbReference type="Proteomes" id="UP001187192">
    <property type="component" value="Unassembled WGS sequence"/>
</dbReference>
<evidence type="ECO:0000313" key="3">
    <source>
        <dbReference type="Proteomes" id="UP001187192"/>
    </source>
</evidence>
<sequence>MPYYPQGTRNAAHNPVAHMQPLSTPGNPIMGSERLAQQQQQQHQQQQYPAHGYDSRRRTTTARRSTPDLPATPEFPVPPGRTNVEDLMRSIMSKEMRTLEAQMEQRFSS</sequence>
<reference evidence="2" key="1">
    <citation type="submission" date="2023-07" db="EMBL/GenBank/DDBJ databases">
        <title>draft genome sequence of fig (Ficus carica).</title>
        <authorList>
            <person name="Takahashi T."/>
            <person name="Nishimura K."/>
        </authorList>
    </citation>
    <scope>NUCLEOTIDE SEQUENCE</scope>
</reference>
<gene>
    <name evidence="2" type="ORF">TIFTF001_032050</name>
</gene>
<protein>
    <submittedName>
        <fullName evidence="2">Uncharacterized protein</fullName>
    </submittedName>
</protein>
<proteinExistence type="predicted"/>
<organism evidence="2 3">
    <name type="scientific">Ficus carica</name>
    <name type="common">Common fig</name>
    <dbReference type="NCBI Taxonomy" id="3494"/>
    <lineage>
        <taxon>Eukaryota</taxon>
        <taxon>Viridiplantae</taxon>
        <taxon>Streptophyta</taxon>
        <taxon>Embryophyta</taxon>
        <taxon>Tracheophyta</taxon>
        <taxon>Spermatophyta</taxon>
        <taxon>Magnoliopsida</taxon>
        <taxon>eudicotyledons</taxon>
        <taxon>Gunneridae</taxon>
        <taxon>Pentapetalae</taxon>
        <taxon>rosids</taxon>
        <taxon>fabids</taxon>
        <taxon>Rosales</taxon>
        <taxon>Moraceae</taxon>
        <taxon>Ficeae</taxon>
        <taxon>Ficus</taxon>
    </lineage>
</organism>
<dbReference type="EMBL" id="BTGU01000139">
    <property type="protein sequence ID" value="GMN62971.1"/>
    <property type="molecule type" value="Genomic_DNA"/>
</dbReference>
<evidence type="ECO:0000313" key="2">
    <source>
        <dbReference type="EMBL" id="GMN62971.1"/>
    </source>
</evidence>